<organism evidence="2 3">
    <name type="scientific">Leishmania tarentolae</name>
    <name type="common">Sauroleishmania tarentolae</name>
    <dbReference type="NCBI Taxonomy" id="5689"/>
    <lineage>
        <taxon>Eukaryota</taxon>
        <taxon>Discoba</taxon>
        <taxon>Euglenozoa</taxon>
        <taxon>Kinetoplastea</taxon>
        <taxon>Metakinetoplastina</taxon>
        <taxon>Trypanosomatida</taxon>
        <taxon>Trypanosomatidae</taxon>
        <taxon>Leishmaniinae</taxon>
        <taxon>Leishmania</taxon>
        <taxon>lizard Leishmania</taxon>
    </lineage>
</organism>
<name>A0A640KBF7_LEITA</name>
<dbReference type="EMBL" id="BLBS01000013">
    <property type="protein sequence ID" value="GET86638.1"/>
    <property type="molecule type" value="Genomic_DNA"/>
</dbReference>
<dbReference type="Proteomes" id="UP000419144">
    <property type="component" value="Unassembled WGS sequence"/>
</dbReference>
<comment type="caution">
    <text evidence="2">The sequence shown here is derived from an EMBL/GenBank/DDBJ whole genome shotgun (WGS) entry which is preliminary data.</text>
</comment>
<sequence>MSYLLSVFSSAKSAGEADGDRAAAIAETAATTSCGRENRSGAGVRLSSALPPQQGGHVSRRLFPWDLGHEDEGSEIGDEPLHGDTVSDDGHPSAGQPLTPPSRGKRGNVDGRAMVNRKTSDAFNNEDALLQEGYARIVACALAAEFAASSTLGKEDEEGQQQQRICKTRTGTSTVARCRTTPRHDHSASATVSELLRFFTLESTPRHEPEY</sequence>
<dbReference type="VEuPathDB" id="TriTrypDB:LtaPh_1103200"/>
<evidence type="ECO:0000313" key="2">
    <source>
        <dbReference type="EMBL" id="GET86638.1"/>
    </source>
</evidence>
<keyword evidence="3" id="KW-1185">Reference proteome</keyword>
<dbReference type="AlphaFoldDB" id="A0A640KBF7"/>
<reference evidence="2" key="1">
    <citation type="submission" date="2019-11" db="EMBL/GenBank/DDBJ databases">
        <title>Leishmania tarentolae CDS.</title>
        <authorList>
            <person name="Goto Y."/>
            <person name="Yamagishi J."/>
        </authorList>
    </citation>
    <scope>NUCLEOTIDE SEQUENCE [LARGE SCALE GENOMIC DNA]</scope>
    <source>
        <strain evidence="2">Parrot Tar II</strain>
    </source>
</reference>
<dbReference type="OrthoDB" id="266941at2759"/>
<proteinExistence type="predicted"/>
<protein>
    <submittedName>
        <fullName evidence="2">Uncharacterized protein</fullName>
    </submittedName>
</protein>
<evidence type="ECO:0000313" key="3">
    <source>
        <dbReference type="Proteomes" id="UP000419144"/>
    </source>
</evidence>
<feature type="region of interest" description="Disordered" evidence="1">
    <location>
        <begin position="29"/>
        <end position="110"/>
    </location>
</feature>
<accession>A0A640KBF7</accession>
<gene>
    <name evidence="2" type="ORF">LtaPh_1103200</name>
</gene>
<evidence type="ECO:0000256" key="1">
    <source>
        <dbReference type="SAM" id="MobiDB-lite"/>
    </source>
</evidence>